<feature type="transmembrane region" description="Helical" evidence="1">
    <location>
        <begin position="201"/>
        <end position="219"/>
    </location>
</feature>
<sequence>MTSRVLIYWTLSILSLLCCLFVSFDSENSTAVEPKNIIFLLKVEPNYFYYSNNKFHAIVAGQLKLEIKTETILPNLINYDALVIDGLDLDLNSNISLNWVADEKKHQIPLNSNTQSINLIDFQTAQPQNISDLHLLIRSNFELGDHPNAHKEVSFESIYFDSRKNHSTLSLQMNEWFDYTPLKFNSINGYTSSENLHFQSLIQRLVIWVLINVLLYWLLRVSGKQLIISLTIAWCFTLIPFVNNFIKQNQQIETAFAEDGGYLNKQDISTYELAQDIIADLKNRSDINLSTQKFIIVGTNSFYHLRLFHHLMGLNVAINNYINNDLPNDGTKPYIYILTKKSLEDCHANEGSPSLPINILSQQAQYCLVSRS</sequence>
<dbReference type="EMBL" id="SNZB01000002">
    <property type="protein sequence ID" value="TDR22663.1"/>
    <property type="molecule type" value="Genomic_DNA"/>
</dbReference>
<organism evidence="2 3">
    <name type="scientific">Marinicella litoralis</name>
    <dbReference type="NCBI Taxonomy" id="644220"/>
    <lineage>
        <taxon>Bacteria</taxon>
        <taxon>Pseudomonadati</taxon>
        <taxon>Pseudomonadota</taxon>
        <taxon>Gammaproteobacteria</taxon>
        <taxon>Lysobacterales</taxon>
        <taxon>Marinicellaceae</taxon>
        <taxon>Marinicella</taxon>
    </lineage>
</organism>
<gene>
    <name evidence="2" type="ORF">C8D91_1155</name>
</gene>
<name>A0A4R6XY61_9GAMM</name>
<evidence type="ECO:0000313" key="3">
    <source>
        <dbReference type="Proteomes" id="UP000295724"/>
    </source>
</evidence>
<accession>A0A4R6XY61</accession>
<keyword evidence="1" id="KW-0812">Transmembrane</keyword>
<feature type="transmembrane region" description="Helical" evidence="1">
    <location>
        <begin position="225"/>
        <end position="246"/>
    </location>
</feature>
<dbReference type="Proteomes" id="UP000295724">
    <property type="component" value="Unassembled WGS sequence"/>
</dbReference>
<evidence type="ECO:0000256" key="1">
    <source>
        <dbReference type="SAM" id="Phobius"/>
    </source>
</evidence>
<comment type="caution">
    <text evidence="2">The sequence shown here is derived from an EMBL/GenBank/DDBJ whole genome shotgun (WGS) entry which is preliminary data.</text>
</comment>
<keyword evidence="3" id="KW-1185">Reference proteome</keyword>
<dbReference type="AlphaFoldDB" id="A0A4R6XY61"/>
<keyword evidence="1" id="KW-1133">Transmembrane helix</keyword>
<keyword evidence="1" id="KW-0472">Membrane</keyword>
<proteinExistence type="predicted"/>
<feature type="transmembrane region" description="Helical" evidence="1">
    <location>
        <begin position="6"/>
        <end position="24"/>
    </location>
</feature>
<protein>
    <submittedName>
        <fullName evidence="2">Uncharacterized protein</fullName>
    </submittedName>
</protein>
<evidence type="ECO:0000313" key="2">
    <source>
        <dbReference type="EMBL" id="TDR22663.1"/>
    </source>
</evidence>
<reference evidence="2 3" key="1">
    <citation type="submission" date="2019-03" db="EMBL/GenBank/DDBJ databases">
        <title>Genomic Encyclopedia of Type Strains, Phase IV (KMG-IV): sequencing the most valuable type-strain genomes for metagenomic binning, comparative biology and taxonomic classification.</title>
        <authorList>
            <person name="Goeker M."/>
        </authorList>
    </citation>
    <scope>NUCLEOTIDE SEQUENCE [LARGE SCALE GENOMIC DNA]</scope>
    <source>
        <strain evidence="2 3">DSM 25488</strain>
    </source>
</reference>